<reference evidence="3" key="2">
    <citation type="submission" date="2015-01" db="EMBL/GenBank/DDBJ databases">
        <title>Evolutionary Origins and Diversification of the Mycorrhizal Mutualists.</title>
        <authorList>
            <consortium name="DOE Joint Genome Institute"/>
            <consortium name="Mycorrhizal Genomics Consortium"/>
            <person name="Kohler A."/>
            <person name="Kuo A."/>
            <person name="Nagy L.G."/>
            <person name="Floudas D."/>
            <person name="Copeland A."/>
            <person name="Barry K.W."/>
            <person name="Cichocki N."/>
            <person name="Veneault-Fourrey C."/>
            <person name="LaButti K."/>
            <person name="Lindquist E.A."/>
            <person name="Lipzen A."/>
            <person name="Lundell T."/>
            <person name="Morin E."/>
            <person name="Murat C."/>
            <person name="Riley R."/>
            <person name="Ohm R."/>
            <person name="Sun H."/>
            <person name="Tunlid A."/>
            <person name="Henrissat B."/>
            <person name="Grigoriev I.V."/>
            <person name="Hibbett D.S."/>
            <person name="Martin F."/>
        </authorList>
    </citation>
    <scope>NUCLEOTIDE SEQUENCE [LARGE SCALE GENOMIC DNA]</scope>
    <source>
        <strain evidence="3">h7</strain>
    </source>
</reference>
<evidence type="ECO:0000256" key="1">
    <source>
        <dbReference type="SAM" id="MobiDB-lite"/>
    </source>
</evidence>
<proteinExistence type="predicted"/>
<organism evidence="2 3">
    <name type="scientific">Hebeloma cylindrosporum</name>
    <dbReference type="NCBI Taxonomy" id="76867"/>
    <lineage>
        <taxon>Eukaryota</taxon>
        <taxon>Fungi</taxon>
        <taxon>Dikarya</taxon>
        <taxon>Basidiomycota</taxon>
        <taxon>Agaricomycotina</taxon>
        <taxon>Agaricomycetes</taxon>
        <taxon>Agaricomycetidae</taxon>
        <taxon>Agaricales</taxon>
        <taxon>Agaricineae</taxon>
        <taxon>Hymenogastraceae</taxon>
        <taxon>Hebeloma</taxon>
    </lineage>
</organism>
<protein>
    <submittedName>
        <fullName evidence="2">Uncharacterized protein</fullName>
    </submittedName>
</protein>
<dbReference type="OrthoDB" id="6365676at2759"/>
<feature type="compositionally biased region" description="Gly residues" evidence="1">
    <location>
        <begin position="222"/>
        <end position="233"/>
    </location>
</feature>
<feature type="compositionally biased region" description="Low complexity" evidence="1">
    <location>
        <begin position="49"/>
        <end position="63"/>
    </location>
</feature>
<dbReference type="AlphaFoldDB" id="A0A0C2XHH0"/>
<gene>
    <name evidence="2" type="ORF">M413DRAFT_277274</name>
</gene>
<reference evidence="2 3" key="1">
    <citation type="submission" date="2014-04" db="EMBL/GenBank/DDBJ databases">
        <authorList>
            <consortium name="DOE Joint Genome Institute"/>
            <person name="Kuo A."/>
            <person name="Gay G."/>
            <person name="Dore J."/>
            <person name="Kohler A."/>
            <person name="Nagy L.G."/>
            <person name="Floudas D."/>
            <person name="Copeland A."/>
            <person name="Barry K.W."/>
            <person name="Cichocki N."/>
            <person name="Veneault-Fourrey C."/>
            <person name="LaButti K."/>
            <person name="Lindquist E.A."/>
            <person name="Lipzen A."/>
            <person name="Lundell T."/>
            <person name="Morin E."/>
            <person name="Murat C."/>
            <person name="Sun H."/>
            <person name="Tunlid A."/>
            <person name="Henrissat B."/>
            <person name="Grigoriev I.V."/>
            <person name="Hibbett D.S."/>
            <person name="Martin F."/>
            <person name="Nordberg H.P."/>
            <person name="Cantor M.N."/>
            <person name="Hua S.X."/>
        </authorList>
    </citation>
    <scope>NUCLEOTIDE SEQUENCE [LARGE SCALE GENOMIC DNA]</scope>
    <source>
        <strain evidence="3">h7</strain>
    </source>
</reference>
<name>A0A0C2XHH0_HEBCY</name>
<dbReference type="EMBL" id="KN831798">
    <property type="protein sequence ID" value="KIM37313.1"/>
    <property type="molecule type" value="Genomic_DNA"/>
</dbReference>
<feature type="region of interest" description="Disordered" evidence="1">
    <location>
        <begin position="1"/>
        <end position="77"/>
    </location>
</feature>
<keyword evidence="3" id="KW-1185">Reference proteome</keyword>
<evidence type="ECO:0000313" key="3">
    <source>
        <dbReference type="Proteomes" id="UP000053424"/>
    </source>
</evidence>
<sequence length="293" mass="30005">MSLDDPNVEHEGGEAYFPDPAQAHNRDRAGSTGSRTTTTTTRGRGHLNSHTSTSTITSSSSSSANHKDTDMDTTPMPVKRISAGAGSSGGGMVNLMLPNAQHISTPSSSVREGETKELRDFWRAYMHTPLSDVESSRGTPLAHAANANASGGAGGGAGGYTRRARVASLPSSKTPIVEREVGDMGMMYAGAAAAGGAGGGGHGNERNASVYQGLGAVRGGLHGPGGAGAGPGAGAASQQHPGNNNHIREDLRSYEAAVMARKAPTTLNLNPRMVKKRGGSDANVRLFSSLYVL</sequence>
<dbReference type="Proteomes" id="UP000053424">
    <property type="component" value="Unassembled WGS sequence"/>
</dbReference>
<dbReference type="HOGENOM" id="CLU_950131_0_0_1"/>
<accession>A0A0C2XHH0</accession>
<feature type="region of interest" description="Disordered" evidence="1">
    <location>
        <begin position="222"/>
        <end position="246"/>
    </location>
</feature>
<dbReference type="STRING" id="686832.A0A0C2XHH0"/>
<feature type="compositionally biased region" description="Low complexity" evidence="1">
    <location>
        <begin position="30"/>
        <end position="42"/>
    </location>
</feature>
<evidence type="ECO:0000313" key="2">
    <source>
        <dbReference type="EMBL" id="KIM37313.1"/>
    </source>
</evidence>